<dbReference type="AlphaFoldDB" id="A0A0E9QRQ0"/>
<name>A0A0E9QRQ0_ANGAN</name>
<organism evidence="1">
    <name type="scientific">Anguilla anguilla</name>
    <name type="common">European freshwater eel</name>
    <name type="synonym">Muraena anguilla</name>
    <dbReference type="NCBI Taxonomy" id="7936"/>
    <lineage>
        <taxon>Eukaryota</taxon>
        <taxon>Metazoa</taxon>
        <taxon>Chordata</taxon>
        <taxon>Craniata</taxon>
        <taxon>Vertebrata</taxon>
        <taxon>Euteleostomi</taxon>
        <taxon>Actinopterygii</taxon>
        <taxon>Neopterygii</taxon>
        <taxon>Teleostei</taxon>
        <taxon>Anguilliformes</taxon>
        <taxon>Anguillidae</taxon>
        <taxon>Anguilla</taxon>
    </lineage>
</organism>
<evidence type="ECO:0000313" key="1">
    <source>
        <dbReference type="EMBL" id="JAH18768.1"/>
    </source>
</evidence>
<proteinExistence type="predicted"/>
<dbReference type="EMBL" id="GBXM01089809">
    <property type="protein sequence ID" value="JAH18768.1"/>
    <property type="molecule type" value="Transcribed_RNA"/>
</dbReference>
<reference evidence="1" key="1">
    <citation type="submission" date="2014-11" db="EMBL/GenBank/DDBJ databases">
        <authorList>
            <person name="Amaro Gonzalez C."/>
        </authorList>
    </citation>
    <scope>NUCLEOTIDE SEQUENCE</scope>
</reference>
<reference evidence="1" key="2">
    <citation type="journal article" date="2015" name="Fish Shellfish Immunol.">
        <title>Early steps in the European eel (Anguilla anguilla)-Vibrio vulnificus interaction in the gills: Role of the RtxA13 toxin.</title>
        <authorList>
            <person name="Callol A."/>
            <person name="Pajuelo D."/>
            <person name="Ebbesson L."/>
            <person name="Teles M."/>
            <person name="MacKenzie S."/>
            <person name="Amaro C."/>
        </authorList>
    </citation>
    <scope>NUCLEOTIDE SEQUENCE</scope>
</reference>
<protein>
    <submittedName>
        <fullName evidence="1">Uncharacterized protein</fullName>
    </submittedName>
</protein>
<sequence length="25" mass="3050">MFRFENWTFGCNTLANLRFPIEQTL</sequence>
<accession>A0A0E9QRQ0</accession>